<evidence type="ECO:0000313" key="2">
    <source>
        <dbReference type="EMBL" id="KAI0493440.1"/>
    </source>
</evidence>
<evidence type="ECO:0000256" key="1">
    <source>
        <dbReference type="SAM" id="MobiDB-lite"/>
    </source>
</evidence>
<accession>A0A8T3AB95</accession>
<protein>
    <submittedName>
        <fullName evidence="2">Uncharacterized protein</fullName>
    </submittedName>
</protein>
<feature type="compositionally biased region" description="Basic residues" evidence="1">
    <location>
        <begin position="30"/>
        <end position="42"/>
    </location>
</feature>
<evidence type="ECO:0000313" key="3">
    <source>
        <dbReference type="Proteomes" id="UP000829196"/>
    </source>
</evidence>
<dbReference type="AlphaFoldDB" id="A0A8T3AB95"/>
<keyword evidence="3" id="KW-1185">Reference proteome</keyword>
<sequence length="53" mass="5691">MGENCRAWIGGDVGWSFNVGLICEKMNKGGGRKKKKEIHKSKTTNPAVSKVGG</sequence>
<dbReference type="EMBL" id="JAGYWB010000017">
    <property type="protein sequence ID" value="KAI0493440.1"/>
    <property type="molecule type" value="Genomic_DNA"/>
</dbReference>
<organism evidence="2 3">
    <name type="scientific">Dendrobium nobile</name>
    <name type="common">Orchid</name>
    <dbReference type="NCBI Taxonomy" id="94219"/>
    <lineage>
        <taxon>Eukaryota</taxon>
        <taxon>Viridiplantae</taxon>
        <taxon>Streptophyta</taxon>
        <taxon>Embryophyta</taxon>
        <taxon>Tracheophyta</taxon>
        <taxon>Spermatophyta</taxon>
        <taxon>Magnoliopsida</taxon>
        <taxon>Liliopsida</taxon>
        <taxon>Asparagales</taxon>
        <taxon>Orchidaceae</taxon>
        <taxon>Epidendroideae</taxon>
        <taxon>Malaxideae</taxon>
        <taxon>Dendrobiinae</taxon>
        <taxon>Dendrobium</taxon>
    </lineage>
</organism>
<comment type="caution">
    <text evidence="2">The sequence shown here is derived from an EMBL/GenBank/DDBJ whole genome shotgun (WGS) entry which is preliminary data.</text>
</comment>
<dbReference type="SMR" id="A0A8T3AB95"/>
<proteinExistence type="predicted"/>
<reference evidence="2" key="1">
    <citation type="journal article" date="2022" name="Front. Genet.">
        <title>Chromosome-Scale Assembly of the Dendrobium nobile Genome Provides Insights Into the Molecular Mechanism of the Biosynthesis of the Medicinal Active Ingredient of Dendrobium.</title>
        <authorList>
            <person name="Xu Q."/>
            <person name="Niu S.-C."/>
            <person name="Li K.-L."/>
            <person name="Zheng P.-J."/>
            <person name="Zhang X.-J."/>
            <person name="Jia Y."/>
            <person name="Liu Y."/>
            <person name="Niu Y.-X."/>
            <person name="Yu L.-H."/>
            <person name="Chen D.-F."/>
            <person name="Zhang G.-Q."/>
        </authorList>
    </citation>
    <scope>NUCLEOTIDE SEQUENCE</scope>
    <source>
        <tissue evidence="2">Leaf</tissue>
    </source>
</reference>
<dbReference type="Proteomes" id="UP000829196">
    <property type="component" value="Unassembled WGS sequence"/>
</dbReference>
<feature type="region of interest" description="Disordered" evidence="1">
    <location>
        <begin position="29"/>
        <end position="53"/>
    </location>
</feature>
<name>A0A8T3AB95_DENNO</name>
<gene>
    <name evidence="2" type="ORF">KFK09_023556</name>
</gene>